<dbReference type="PANTHER" id="PTHR36919:SF2">
    <property type="entry name" value="BLL6627 PROTEIN"/>
    <property type="match status" value="1"/>
</dbReference>
<sequence length="128" mass="13158">MMNRLAAAAGLILCVSLCGSALAASAPDPSGTWNRGDGNAKVRIAPCGSNICATNVWIKDTSGGEAVGDKLVMTLKPKSADTLSGKAYDAKRAMTYAIQLKVAGQSLVTRGCVVGGLVCKSVNWSRAR</sequence>
<dbReference type="RefSeq" id="WP_027056800.1">
    <property type="nucleotide sequence ID" value="NZ_CP033361.1"/>
</dbReference>
<organism evidence="3 4">
    <name type="scientific">Mesorhizobium erdmanii</name>
    <dbReference type="NCBI Taxonomy" id="1777866"/>
    <lineage>
        <taxon>Bacteria</taxon>
        <taxon>Pseudomonadati</taxon>
        <taxon>Pseudomonadota</taxon>
        <taxon>Alphaproteobacteria</taxon>
        <taxon>Hyphomicrobiales</taxon>
        <taxon>Phyllobacteriaceae</taxon>
        <taxon>Mesorhizobium</taxon>
    </lineage>
</organism>
<protein>
    <submittedName>
        <fullName evidence="3">DUF2147 domain-containing protein</fullName>
    </submittedName>
</protein>
<dbReference type="Pfam" id="PF09917">
    <property type="entry name" value="DUF2147"/>
    <property type="match status" value="1"/>
</dbReference>
<dbReference type="InterPro" id="IPR019223">
    <property type="entry name" value="DUF2147"/>
</dbReference>
<evidence type="ECO:0000259" key="2">
    <source>
        <dbReference type="Pfam" id="PF09917"/>
    </source>
</evidence>
<evidence type="ECO:0000313" key="3">
    <source>
        <dbReference type="EMBL" id="QKC75902.1"/>
    </source>
</evidence>
<dbReference type="PANTHER" id="PTHR36919">
    <property type="entry name" value="BLR1215 PROTEIN"/>
    <property type="match status" value="1"/>
</dbReference>
<accession>A0A6M7UG87</accession>
<dbReference type="Gene3D" id="2.40.128.520">
    <property type="match status" value="1"/>
</dbReference>
<feature type="chain" id="PRO_5027107298" evidence="1">
    <location>
        <begin position="24"/>
        <end position="128"/>
    </location>
</feature>
<dbReference type="EMBL" id="CP033361">
    <property type="protein sequence ID" value="QKC75902.1"/>
    <property type="molecule type" value="Genomic_DNA"/>
</dbReference>
<dbReference type="Proteomes" id="UP000503339">
    <property type="component" value="Chromosome"/>
</dbReference>
<feature type="domain" description="DUF2147" evidence="2">
    <location>
        <begin position="31"/>
        <end position="126"/>
    </location>
</feature>
<gene>
    <name evidence="3" type="ORF">EB233_10440</name>
</gene>
<evidence type="ECO:0000313" key="4">
    <source>
        <dbReference type="Proteomes" id="UP000503339"/>
    </source>
</evidence>
<proteinExistence type="predicted"/>
<name>A0A6M7UG87_9HYPH</name>
<reference evidence="3 4" key="1">
    <citation type="submission" date="2018-10" db="EMBL/GenBank/DDBJ databases">
        <authorList>
            <person name="Perry B.J."/>
            <person name="Sullivan J.T."/>
            <person name="Murphy R.J.T."/>
            <person name="Ramsay J.P."/>
            <person name="Ronson C.W."/>
        </authorList>
    </citation>
    <scope>NUCLEOTIDE SEQUENCE [LARGE SCALE GENOMIC DNA]</scope>
    <source>
        <strain evidence="3 4">NZP2014</strain>
    </source>
</reference>
<evidence type="ECO:0000256" key="1">
    <source>
        <dbReference type="SAM" id="SignalP"/>
    </source>
</evidence>
<dbReference type="KEGG" id="merd:EB233_10440"/>
<feature type="signal peptide" evidence="1">
    <location>
        <begin position="1"/>
        <end position="23"/>
    </location>
</feature>
<keyword evidence="4" id="KW-1185">Reference proteome</keyword>
<dbReference type="AlphaFoldDB" id="A0A6M7UG87"/>
<keyword evidence="1" id="KW-0732">Signal</keyword>